<name>A0A3R6AZH0_9BACT</name>
<protein>
    <recommendedName>
        <fullName evidence="3">PEGA domain-containing protein</fullName>
    </recommendedName>
</protein>
<accession>A0A3R6AZH0</accession>
<dbReference type="OrthoDB" id="9850534at2"/>
<sequence>MALLSVSFGTGSGEETLMLAEDYERGGNKSLYAAGEKSYVRVYPAGADVEVTVSGGTWKYAARGISETHREYIPFADQSAGKLKYPVVRVISVSRAADGTAPFVGGRSVRFRESRLDCVSVEYETLYDLIEVTGLSAGYVIVKAVSAAGTDYLELDYTGDETDLSSRMVILTARDAASREIIPYAQVFLNGTFRGVTDGGGMLNLGRLKKGLYSLFVRRDGYLDTDKDNLKNDSFRVE</sequence>
<reference evidence="1 2" key="1">
    <citation type="submission" date="2019-01" db="EMBL/GenBank/DDBJ databases">
        <title>Geovibrio thiophilus DSM 11263, complete genome.</title>
        <authorList>
            <person name="Spring S."/>
            <person name="Bunk B."/>
            <person name="Sproer C."/>
        </authorList>
    </citation>
    <scope>NUCLEOTIDE SEQUENCE [LARGE SCALE GENOMIC DNA]</scope>
    <source>
        <strain evidence="1 2">DSM 11263</strain>
    </source>
</reference>
<dbReference type="KEGG" id="gtl:EP073_12000"/>
<dbReference type="EMBL" id="CP035108">
    <property type="protein sequence ID" value="QAR34099.1"/>
    <property type="molecule type" value="Genomic_DNA"/>
</dbReference>
<evidence type="ECO:0008006" key="3">
    <source>
        <dbReference type="Google" id="ProtNLM"/>
    </source>
</evidence>
<keyword evidence="2" id="KW-1185">Reference proteome</keyword>
<evidence type="ECO:0000313" key="2">
    <source>
        <dbReference type="Proteomes" id="UP000287502"/>
    </source>
</evidence>
<dbReference type="Proteomes" id="UP000287502">
    <property type="component" value="Chromosome"/>
</dbReference>
<dbReference type="RefSeq" id="WP_128467404.1">
    <property type="nucleotide sequence ID" value="NZ_CP035108.1"/>
</dbReference>
<dbReference type="AlphaFoldDB" id="A0A3R6AZH0"/>
<evidence type="ECO:0000313" key="1">
    <source>
        <dbReference type="EMBL" id="QAR34099.1"/>
    </source>
</evidence>
<organism evidence="1 2">
    <name type="scientific">Geovibrio thiophilus</name>
    <dbReference type="NCBI Taxonomy" id="139438"/>
    <lineage>
        <taxon>Bacteria</taxon>
        <taxon>Pseudomonadati</taxon>
        <taxon>Deferribacterota</taxon>
        <taxon>Deferribacteres</taxon>
        <taxon>Deferribacterales</taxon>
        <taxon>Geovibrionaceae</taxon>
        <taxon>Geovibrio</taxon>
    </lineage>
</organism>
<gene>
    <name evidence="1" type="ORF">EP073_12000</name>
</gene>
<proteinExistence type="predicted"/>